<organism evidence="2 3">
    <name type="scientific">Ethanoligenens harbinense (strain DSM 18485 / JCM 12961 / CGMCC 1.5033 / YUAN-3)</name>
    <dbReference type="NCBI Taxonomy" id="663278"/>
    <lineage>
        <taxon>Bacteria</taxon>
        <taxon>Bacillati</taxon>
        <taxon>Bacillota</taxon>
        <taxon>Clostridia</taxon>
        <taxon>Eubacteriales</taxon>
        <taxon>Oscillospiraceae</taxon>
        <taxon>Ethanoligenens</taxon>
    </lineage>
</organism>
<dbReference type="HOGENOM" id="CLU_113749_0_0_9"/>
<comment type="similarity">
    <text evidence="1">Belongs to the UPF0166 family.</text>
</comment>
<evidence type="ECO:0000256" key="1">
    <source>
        <dbReference type="ARBA" id="ARBA00010554"/>
    </source>
</evidence>
<dbReference type="InterPro" id="IPR015867">
    <property type="entry name" value="N-reg_PII/ATP_PRibTrfase_C"/>
</dbReference>
<dbReference type="eggNOG" id="COG1993">
    <property type="taxonomic scope" value="Bacteria"/>
</dbReference>
<accession>E6U3C2</accession>
<evidence type="ECO:0008006" key="4">
    <source>
        <dbReference type="Google" id="ProtNLM"/>
    </source>
</evidence>
<evidence type="ECO:0000313" key="2">
    <source>
        <dbReference type="EMBL" id="ADU26414.1"/>
    </source>
</evidence>
<reference evidence="2 3" key="1">
    <citation type="submission" date="2010-12" db="EMBL/GenBank/DDBJ databases">
        <title>Complete sequence of Ethanoligenens harbinense YUAN-3.</title>
        <authorList>
            <person name="Lucas S."/>
            <person name="Copeland A."/>
            <person name="Lapidus A."/>
            <person name="Cheng J.-F."/>
            <person name="Bruce D."/>
            <person name="Goodwin L."/>
            <person name="Pitluck S."/>
            <person name="Chertkov O."/>
            <person name="Misra M."/>
            <person name="Detter J.C."/>
            <person name="Han C."/>
            <person name="Tapia R."/>
            <person name="Land M."/>
            <person name="Hauser L."/>
            <person name="Jeffries C."/>
            <person name="Kyrpides N."/>
            <person name="Ivanova N."/>
            <person name="Mikhailova N."/>
            <person name="Wang A."/>
            <person name="Mouttaki H."/>
            <person name="He Z."/>
            <person name="Zhou J."/>
            <person name="Hemme C.L."/>
            <person name="Woyke T."/>
        </authorList>
    </citation>
    <scope>NUCLEOTIDE SEQUENCE [LARGE SCALE GENOMIC DNA]</scope>
    <source>
        <strain evidence="3">DSM 18485 / JCM 12961 / CGMCC 1.5033 / YUAN-3</strain>
    </source>
</reference>
<evidence type="ECO:0000313" key="3">
    <source>
        <dbReference type="Proteomes" id="UP000001551"/>
    </source>
</evidence>
<dbReference type="PANTHER" id="PTHR35983:SF1">
    <property type="entry name" value="UPF0166 PROTEIN TM_0021"/>
    <property type="match status" value="1"/>
</dbReference>
<proteinExistence type="inferred from homology"/>
<dbReference type="Proteomes" id="UP000001551">
    <property type="component" value="Chromosome"/>
</dbReference>
<dbReference type="Pfam" id="PF02641">
    <property type="entry name" value="DUF190"/>
    <property type="match status" value="2"/>
</dbReference>
<dbReference type="InterPro" id="IPR003793">
    <property type="entry name" value="UPF0166"/>
</dbReference>
<dbReference type="SUPFAM" id="SSF54913">
    <property type="entry name" value="GlnB-like"/>
    <property type="match status" value="2"/>
</dbReference>
<dbReference type="AlphaFoldDB" id="E6U3C2"/>
<keyword evidence="3" id="KW-1185">Reference proteome</keyword>
<dbReference type="RefSeq" id="WP_013484784.1">
    <property type="nucleotide sequence ID" value="NC_014828.1"/>
</dbReference>
<sequence length="210" mass="23755">MRCLLRIVVGEQDLPHSQGVYDWVKTFLWKEGLPGLTIRRGEMSLDYRGMVHAPVLADTECNDLPVILESITDMDTVDRIKPELMRQLPHGQISVVHGVEEAGMETSDYFVVKIYTKQQNSWFKESEYDKVLRFLQNKGVIWATITKGVAGYGKDHVIHKQSFFSLSEQLPVVVECIVPAQSIQGLLDHLKKVVTEGAVFTKTVDLIQNA</sequence>
<dbReference type="KEGG" id="eha:Ethha_0845"/>
<dbReference type="Gene3D" id="3.30.70.120">
    <property type="match status" value="2"/>
</dbReference>
<protein>
    <recommendedName>
        <fullName evidence="4">DUF190 domain-containing protein</fullName>
    </recommendedName>
</protein>
<dbReference type="PANTHER" id="PTHR35983">
    <property type="entry name" value="UPF0166 PROTEIN TM_0021"/>
    <property type="match status" value="1"/>
</dbReference>
<dbReference type="InterPro" id="IPR011322">
    <property type="entry name" value="N-reg_PII-like_a/b"/>
</dbReference>
<dbReference type="EMBL" id="CP002400">
    <property type="protein sequence ID" value="ADU26414.1"/>
    <property type="molecule type" value="Genomic_DNA"/>
</dbReference>
<name>E6U3C2_ETHHY</name>
<gene>
    <name evidence="2" type="ordered locus">Ethha_0845</name>
</gene>